<name>A0A8T0ICH8_CERPU</name>
<keyword evidence="3" id="KW-1185">Reference proteome</keyword>
<dbReference type="InterPro" id="IPR012337">
    <property type="entry name" value="RNaseH-like_sf"/>
</dbReference>
<sequence length="924" mass="103831">MESAEGSGGDAGQAVRAAAVLLQEKRKEKKRARELLTAAREEMKRRSPMTEKARLRARGKSTLQTYFASSRHAGSGAPLMLVLDSKDPDVPGAEPETESSEEDCAIAAMLQMRARGGSVSVDTAPARTPSSSGSGGDTRVISSKSPLIQLQTSSEEDDNAGLKEIPIEEEGEEDEDEVESPPKKAKAKRTAKSVSQQRYDRHRKFQTIWAAKLPWAEGIMASDGILQMVKCKACTAFDRKPCIMAPKSDTLFKHDGKRIAKKDMPQYRVKKGEQYIATQCRHKKNVQLYAARPPATVLEQVNHCTTIEARKKRVQFASLFQILRDGRPMLDFQSRYPLYKLLNVPDLPNAHWCDNSGWIMASYMYKVVTSEIRKLVESARFLALSVDEVTTADNGSYLSLHCYVVQDWVRVPLLISLQKVECTPNGDNLTKLIMESFADGGGLDAETIARKLVSFGADGCSTMQGCRAGVTSRVTERYAPFSHGVHCVAHRCNLAFKALQPMGVFAAIERLLTVTYAYFCKSPKRFAEFKQLAELTETKGLKMLRTVETRWVSLIEPLRRLLSEYRTLIYKMTADSSDNDKAEACLVLLLDPYTLLGMCALLPLMEAIDQLITFAQKRDVFICDFVAAVKICQASLYTLYEDRSTAYSTDEFWSFNNLFDCSHEQIHIKWITNLNDGSAVLSFVCFSEQIHAEHSGAPMDRDVWATLLARLVSYFDWRLGCFTGAASKLIAELESRFPTHNVMNAMGILYPQYWVQGTAEENFDKHLRTLMDAYGHGKTLDTGEAKHMIQPLIDREQLMSQRGLFKTCMKSNARMALMPPFDMNPLTRVWRVLDGNNSLTQSFSEFIKLAELAVTHVIGSVEDERLFSAVKFLKSKLRASLDDHLQVAVGMYAQRIFTLDSFPYQKVFDDWFVTGDRGRYLAHA</sequence>
<dbReference type="SUPFAM" id="SSF53098">
    <property type="entry name" value="Ribonuclease H-like"/>
    <property type="match status" value="1"/>
</dbReference>
<dbReference type="Proteomes" id="UP000822688">
    <property type="component" value="Chromosome 4"/>
</dbReference>
<gene>
    <name evidence="2" type="ORF">KC19_4G189200</name>
</gene>
<dbReference type="AlphaFoldDB" id="A0A8T0ICH8"/>
<evidence type="ECO:0000256" key="1">
    <source>
        <dbReference type="SAM" id="MobiDB-lite"/>
    </source>
</evidence>
<dbReference type="PANTHER" id="PTHR46880">
    <property type="entry name" value="RAS-ASSOCIATING DOMAIN-CONTAINING PROTEIN"/>
    <property type="match status" value="1"/>
</dbReference>
<feature type="compositionally biased region" description="Basic and acidic residues" evidence="1">
    <location>
        <begin position="38"/>
        <end position="54"/>
    </location>
</feature>
<protein>
    <submittedName>
        <fullName evidence="2">Uncharacterized protein</fullName>
    </submittedName>
</protein>
<accession>A0A8T0ICH8</accession>
<feature type="region of interest" description="Disordered" evidence="1">
    <location>
        <begin position="81"/>
        <end position="102"/>
    </location>
</feature>
<dbReference type="PANTHER" id="PTHR46880:SF5">
    <property type="entry name" value="DUF4371 DOMAIN-CONTAINING PROTEIN"/>
    <property type="match status" value="1"/>
</dbReference>
<proteinExistence type="predicted"/>
<comment type="caution">
    <text evidence="2">The sequence shown here is derived from an EMBL/GenBank/DDBJ whole genome shotgun (WGS) entry which is preliminary data.</text>
</comment>
<organism evidence="2 3">
    <name type="scientific">Ceratodon purpureus</name>
    <name type="common">Fire moss</name>
    <name type="synonym">Dicranum purpureum</name>
    <dbReference type="NCBI Taxonomy" id="3225"/>
    <lineage>
        <taxon>Eukaryota</taxon>
        <taxon>Viridiplantae</taxon>
        <taxon>Streptophyta</taxon>
        <taxon>Embryophyta</taxon>
        <taxon>Bryophyta</taxon>
        <taxon>Bryophytina</taxon>
        <taxon>Bryopsida</taxon>
        <taxon>Dicranidae</taxon>
        <taxon>Pseudoditrichales</taxon>
        <taxon>Ditrichaceae</taxon>
        <taxon>Ceratodon</taxon>
    </lineage>
</organism>
<feature type="compositionally biased region" description="Polar residues" evidence="1">
    <location>
        <begin position="140"/>
        <end position="153"/>
    </location>
</feature>
<evidence type="ECO:0000313" key="3">
    <source>
        <dbReference type="Proteomes" id="UP000822688"/>
    </source>
</evidence>
<dbReference type="EMBL" id="CM026424">
    <property type="protein sequence ID" value="KAG0580647.1"/>
    <property type="molecule type" value="Genomic_DNA"/>
</dbReference>
<feature type="region of interest" description="Disordered" evidence="1">
    <location>
        <begin position="38"/>
        <end position="58"/>
    </location>
</feature>
<reference evidence="2" key="1">
    <citation type="submission" date="2020-06" db="EMBL/GenBank/DDBJ databases">
        <title>WGS assembly of Ceratodon purpureus strain R40.</title>
        <authorList>
            <person name="Carey S.B."/>
            <person name="Jenkins J."/>
            <person name="Shu S."/>
            <person name="Lovell J.T."/>
            <person name="Sreedasyam A."/>
            <person name="Maumus F."/>
            <person name="Tiley G.P."/>
            <person name="Fernandez-Pozo N."/>
            <person name="Barry K."/>
            <person name="Chen C."/>
            <person name="Wang M."/>
            <person name="Lipzen A."/>
            <person name="Daum C."/>
            <person name="Saski C.A."/>
            <person name="Payton A.C."/>
            <person name="Mcbreen J.C."/>
            <person name="Conrad R.E."/>
            <person name="Kollar L.M."/>
            <person name="Olsson S."/>
            <person name="Huttunen S."/>
            <person name="Landis J.B."/>
            <person name="Wickett N.J."/>
            <person name="Johnson M.G."/>
            <person name="Rensing S.A."/>
            <person name="Grimwood J."/>
            <person name="Schmutz J."/>
            <person name="Mcdaniel S.F."/>
        </authorList>
    </citation>
    <scope>NUCLEOTIDE SEQUENCE</scope>
    <source>
        <strain evidence="2">R40</strain>
    </source>
</reference>
<feature type="region of interest" description="Disordered" evidence="1">
    <location>
        <begin position="114"/>
        <end position="197"/>
    </location>
</feature>
<evidence type="ECO:0000313" key="2">
    <source>
        <dbReference type="EMBL" id="KAG0580647.1"/>
    </source>
</evidence>
<feature type="compositionally biased region" description="Acidic residues" evidence="1">
    <location>
        <begin position="167"/>
        <end position="179"/>
    </location>
</feature>